<dbReference type="Pfam" id="PF07654">
    <property type="entry name" value="C1-set"/>
    <property type="match status" value="3"/>
</dbReference>
<evidence type="ECO:0000259" key="2">
    <source>
        <dbReference type="PROSITE" id="PS50835"/>
    </source>
</evidence>
<keyword evidence="1" id="KW-0393">Immunoglobulin domain</keyword>
<dbReference type="CDD" id="cd05768">
    <property type="entry name" value="IgC1_CH3_IgAGD_CH4_IgAEM"/>
    <property type="match status" value="1"/>
</dbReference>
<sequence>MRSRSRMKKIHKISSINGKFPFMVYILVLLFRPIRFCNNTVTFKFMVRYITGYDFIYYTFRIQTKPTVFPLQSCASDTSGGLVDIGCLATGYVPSRSVTFTWRDKGKGSDISDFVQYPEVQRNGAYSVFTQIKVKAEDWEKSNTYTCNANQGPQACTTVVTPSSPGPSVFNLKELTEKKSASFACLAKGFSPKTHKLKWYLGSKEVTENVTSLPEVKDNGDSLFSASSFLSLPEKQWKSDEARVTCVFERKPGSIVQESVSFRPPDCIEDPITVNIFPPTPEKFFLNEEILLGCKVTGDLSNLGAIEWENADGSKLVAMKEVKENGNSRVSWLSISYEEWSNGTEFVCIVTHSDLPLPKRETYQRENAAKAPSVFILGPAEQAKQVTLTCYAKDFYPKEVLISWLASDEPLDRSRFSTTSLIQTGDTYSVYSQLTIEKDEWDEGKGYSCAVHHETNSKEIKAIVRAIDSLTKKSSSVNLSLSIPQTCKAA</sequence>
<dbReference type="Proteomes" id="UP000261540">
    <property type="component" value="Unplaced"/>
</dbReference>
<dbReference type="InterPro" id="IPR003597">
    <property type="entry name" value="Ig_C1-set"/>
</dbReference>
<dbReference type="PROSITE" id="PS50835">
    <property type="entry name" value="IG_LIKE"/>
    <property type="match status" value="4"/>
</dbReference>
<feature type="domain" description="Ig-like" evidence="2">
    <location>
        <begin position="167"/>
        <end position="261"/>
    </location>
</feature>
<dbReference type="InterPro" id="IPR050380">
    <property type="entry name" value="Immune_Resp_Modulators"/>
</dbReference>
<dbReference type="FunFam" id="2.60.40.10:FF:000463">
    <property type="entry name" value="Immunoglobulin heavy constant gamma 1"/>
    <property type="match status" value="1"/>
</dbReference>
<dbReference type="GeneTree" id="ENSGT00940000161491"/>
<organism evidence="3 4">
    <name type="scientific">Paramormyrops kingsleyae</name>
    <dbReference type="NCBI Taxonomy" id="1676925"/>
    <lineage>
        <taxon>Eukaryota</taxon>
        <taxon>Metazoa</taxon>
        <taxon>Chordata</taxon>
        <taxon>Craniata</taxon>
        <taxon>Vertebrata</taxon>
        <taxon>Euteleostomi</taxon>
        <taxon>Actinopterygii</taxon>
        <taxon>Neopterygii</taxon>
        <taxon>Teleostei</taxon>
        <taxon>Osteoglossocephala</taxon>
        <taxon>Osteoglossomorpha</taxon>
        <taxon>Osteoglossiformes</taxon>
        <taxon>Mormyridae</taxon>
        <taxon>Paramormyrops</taxon>
    </lineage>
</organism>
<reference evidence="3" key="1">
    <citation type="submission" date="2025-08" db="UniProtKB">
        <authorList>
            <consortium name="Ensembl"/>
        </authorList>
    </citation>
    <scope>IDENTIFICATION</scope>
</reference>
<dbReference type="AlphaFoldDB" id="A0A3B3ST87"/>
<dbReference type="Gene3D" id="2.60.40.10">
    <property type="entry name" value="Immunoglobulins"/>
    <property type="match status" value="4"/>
</dbReference>
<proteinExistence type="predicted"/>
<dbReference type="Ensembl" id="ENSPKIT00000014214.1">
    <property type="protein sequence ID" value="ENSPKIP00000033326.1"/>
    <property type="gene ID" value="ENSPKIG00000013057.1"/>
</dbReference>
<dbReference type="PROSITE" id="PS00290">
    <property type="entry name" value="IG_MHC"/>
    <property type="match status" value="1"/>
</dbReference>
<dbReference type="InterPro" id="IPR036179">
    <property type="entry name" value="Ig-like_dom_sf"/>
</dbReference>
<dbReference type="InterPro" id="IPR007110">
    <property type="entry name" value="Ig-like_dom"/>
</dbReference>
<evidence type="ECO:0000313" key="4">
    <source>
        <dbReference type="Proteomes" id="UP000261540"/>
    </source>
</evidence>
<reference evidence="3" key="2">
    <citation type="submission" date="2025-09" db="UniProtKB">
        <authorList>
            <consortium name="Ensembl"/>
        </authorList>
    </citation>
    <scope>IDENTIFICATION</scope>
</reference>
<accession>A0A3B3ST87</accession>
<feature type="domain" description="Ig-like" evidence="2">
    <location>
        <begin position="66"/>
        <end position="161"/>
    </location>
</feature>
<dbReference type="SMART" id="SM00407">
    <property type="entry name" value="IGc1"/>
    <property type="match status" value="3"/>
</dbReference>
<dbReference type="InterPro" id="IPR003006">
    <property type="entry name" value="Ig/MHC_CS"/>
</dbReference>
<evidence type="ECO:0000256" key="1">
    <source>
        <dbReference type="ARBA" id="ARBA00023319"/>
    </source>
</evidence>
<evidence type="ECO:0000313" key="3">
    <source>
        <dbReference type="Ensembl" id="ENSPKIP00000033326.1"/>
    </source>
</evidence>
<protein>
    <recommendedName>
        <fullName evidence="2">Ig-like domain-containing protein</fullName>
    </recommendedName>
</protein>
<feature type="domain" description="Ig-like" evidence="2">
    <location>
        <begin position="372"/>
        <end position="461"/>
    </location>
</feature>
<keyword evidence="4" id="KW-1185">Reference proteome</keyword>
<dbReference type="PANTHER" id="PTHR23411">
    <property type="entry name" value="TAPASIN"/>
    <property type="match status" value="1"/>
</dbReference>
<dbReference type="InterPro" id="IPR013783">
    <property type="entry name" value="Ig-like_fold"/>
</dbReference>
<dbReference type="SUPFAM" id="SSF48726">
    <property type="entry name" value="Immunoglobulin"/>
    <property type="match status" value="4"/>
</dbReference>
<dbReference type="STRING" id="1676925.ENSPKIP00000033326"/>
<feature type="domain" description="Ig-like" evidence="2">
    <location>
        <begin position="271"/>
        <end position="364"/>
    </location>
</feature>
<name>A0A3B3ST87_9TELE</name>